<feature type="coiled-coil region" evidence="1">
    <location>
        <begin position="34"/>
        <end position="64"/>
    </location>
</feature>
<feature type="region of interest" description="Disordered" evidence="2">
    <location>
        <begin position="319"/>
        <end position="341"/>
    </location>
</feature>
<name>A0A9N9RW50_9DIPT</name>
<dbReference type="Proteomes" id="UP001153620">
    <property type="component" value="Chromosome 2"/>
</dbReference>
<feature type="compositionally biased region" description="Basic and acidic residues" evidence="2">
    <location>
        <begin position="325"/>
        <end position="336"/>
    </location>
</feature>
<protein>
    <submittedName>
        <fullName evidence="3">Uncharacterized protein</fullName>
    </submittedName>
</protein>
<evidence type="ECO:0000256" key="1">
    <source>
        <dbReference type="SAM" id="Coils"/>
    </source>
</evidence>
<keyword evidence="1" id="KW-0175">Coiled coil</keyword>
<feature type="region of interest" description="Disordered" evidence="2">
    <location>
        <begin position="359"/>
        <end position="389"/>
    </location>
</feature>
<feature type="compositionally biased region" description="Acidic residues" evidence="2">
    <location>
        <begin position="177"/>
        <end position="186"/>
    </location>
</feature>
<gene>
    <name evidence="3" type="ORF">CHIRRI_LOCUS8925</name>
</gene>
<organism evidence="3 4">
    <name type="scientific">Chironomus riparius</name>
    <dbReference type="NCBI Taxonomy" id="315576"/>
    <lineage>
        <taxon>Eukaryota</taxon>
        <taxon>Metazoa</taxon>
        <taxon>Ecdysozoa</taxon>
        <taxon>Arthropoda</taxon>
        <taxon>Hexapoda</taxon>
        <taxon>Insecta</taxon>
        <taxon>Pterygota</taxon>
        <taxon>Neoptera</taxon>
        <taxon>Endopterygota</taxon>
        <taxon>Diptera</taxon>
        <taxon>Nematocera</taxon>
        <taxon>Chironomoidea</taxon>
        <taxon>Chironomidae</taxon>
        <taxon>Chironominae</taxon>
        <taxon>Chironomus</taxon>
    </lineage>
</organism>
<reference evidence="3" key="2">
    <citation type="submission" date="2022-10" db="EMBL/GenBank/DDBJ databases">
        <authorList>
            <consortium name="ENA_rothamsted_submissions"/>
            <consortium name="culmorum"/>
            <person name="King R."/>
        </authorList>
    </citation>
    <scope>NUCLEOTIDE SEQUENCE</scope>
</reference>
<reference evidence="3" key="1">
    <citation type="submission" date="2022-01" db="EMBL/GenBank/DDBJ databases">
        <authorList>
            <person name="King R."/>
        </authorList>
    </citation>
    <scope>NUCLEOTIDE SEQUENCE</scope>
</reference>
<feature type="region of interest" description="Disordered" evidence="2">
    <location>
        <begin position="153"/>
        <end position="186"/>
    </location>
</feature>
<dbReference type="EMBL" id="OU895878">
    <property type="protein sequence ID" value="CAG9806060.1"/>
    <property type="molecule type" value="Genomic_DNA"/>
</dbReference>
<keyword evidence="4" id="KW-1185">Reference proteome</keyword>
<proteinExistence type="predicted"/>
<accession>A0A9N9RW50</accession>
<dbReference type="AlphaFoldDB" id="A0A9N9RW50"/>
<sequence>MTFQAEAQSINDSTVQKLMTIVENHNRNYRDEEIMALREEISKIQNEIKTIEELYKVKENLNQKLTSSFLEIRLHCKIHVETTEHQVRRMKHPAGEIAAQLHQTKVFFRHASEQWKKKEHRYIRDIEKMNNYIHGMHSTLERNGIFGGQQIEGSDEYESEVESSGSPYRSNHYDSDPQYDGDCDDYDESFQEAAQDQQNIESSLQDNRNYESIRDADEAVEIDCVTSNVQCSGLVQASQRSEEPVESFAEPMASDKLISSDILAQDKASQEPNWCDIIEAEDSGFNQQSSSIELVHFDSSASDSTCYNVVVKCQEASSTSNSQTGDKEFEADKPIEPEVPMKINMDPFVHGYVEKKCEESKLKSKPKKQRKQKPKSKPKFKNLVAFGGF</sequence>
<evidence type="ECO:0000313" key="3">
    <source>
        <dbReference type="EMBL" id="CAG9806060.1"/>
    </source>
</evidence>
<evidence type="ECO:0000313" key="4">
    <source>
        <dbReference type="Proteomes" id="UP001153620"/>
    </source>
</evidence>
<feature type="compositionally biased region" description="Basic residues" evidence="2">
    <location>
        <begin position="363"/>
        <end position="380"/>
    </location>
</feature>
<evidence type="ECO:0000256" key="2">
    <source>
        <dbReference type="SAM" id="MobiDB-lite"/>
    </source>
</evidence>